<dbReference type="SMART" id="SM00191">
    <property type="entry name" value="Int_alpha"/>
    <property type="match status" value="4"/>
</dbReference>
<feature type="compositionally biased region" description="Polar residues" evidence="4">
    <location>
        <begin position="434"/>
        <end position="447"/>
    </location>
</feature>
<dbReference type="PROSITE" id="PS51470">
    <property type="entry name" value="FG_GAP"/>
    <property type="match status" value="1"/>
</dbReference>
<evidence type="ECO:0000313" key="9">
    <source>
        <dbReference type="Proteomes" id="UP000231990"/>
    </source>
</evidence>
<proteinExistence type="predicted"/>
<protein>
    <recommendedName>
        <fullName evidence="10">Integrin</fullName>
    </recommendedName>
</protein>
<keyword evidence="1 5" id="KW-0732">Signal</keyword>
<sequence>MKFSKYFMLVALLALFACDDSLRYALRFYVKVHNSDANDRFGGGGIAVQGGLMVAGSPFESSSKGGINPPNSGSDNEAPGSGAAYLFFKNADGIWQEGQFIKTPSPQANAAFGASVAIYGNYILIGAPFENYSSSVTGSGTVYVYSYDQQSRTLDLVQVVHATEPKANTHFGNSIAIFGTWVAIGSPNEEILVNDSSILSAGRTYLMEKGPTSPTFAHRIALKSPFLAEAKWFGTSVSMSGNRLVIGSPLGDKASAHIFERNDAGTWNLAFSLMSPQGGFFGSSVGIDGNSIVVGAPYYNAPRGDSTVQSAGAAFVYRFINNNWINEKTLNAVYPDTNDLFGVTVAISGNLVTIGAPFEDSAVEDSSQDNNNALDSGAAFIFERKEGSDGSVSWDLDHMLKGTVIETADMYGNSVAISGNTIVVGAPGEDGGSTEINGDPTDNSKSASGAVFVVERTE</sequence>
<evidence type="ECO:0000313" key="8">
    <source>
        <dbReference type="Proteomes" id="UP000231962"/>
    </source>
</evidence>
<dbReference type="SUPFAM" id="SSF50965">
    <property type="entry name" value="Galactose oxidase, central domain"/>
    <property type="match status" value="1"/>
</dbReference>
<dbReference type="RefSeq" id="WP_100711916.1">
    <property type="nucleotide sequence ID" value="NZ_NPDY01000001.1"/>
</dbReference>
<dbReference type="OrthoDB" id="9782766at2"/>
<dbReference type="Pfam" id="PF14312">
    <property type="entry name" value="FG-GAP_2"/>
    <property type="match status" value="4"/>
</dbReference>
<dbReference type="Proteomes" id="UP000231990">
    <property type="component" value="Unassembled WGS sequence"/>
</dbReference>
<evidence type="ECO:0000256" key="4">
    <source>
        <dbReference type="SAM" id="MobiDB-lite"/>
    </source>
</evidence>
<evidence type="ECO:0000313" key="6">
    <source>
        <dbReference type="EMBL" id="PJZ70973.1"/>
    </source>
</evidence>
<evidence type="ECO:0008006" key="10">
    <source>
        <dbReference type="Google" id="ProtNLM"/>
    </source>
</evidence>
<dbReference type="InterPro" id="IPR028994">
    <property type="entry name" value="Integrin_alpha_N"/>
</dbReference>
<dbReference type="PANTHER" id="PTHR36220:SF1">
    <property type="entry name" value="GAMMA TUBULIN COMPLEX COMPONENT C-TERMINAL DOMAIN-CONTAINING PROTEIN"/>
    <property type="match status" value="1"/>
</dbReference>
<dbReference type="PROSITE" id="PS51257">
    <property type="entry name" value="PROKAR_LIPOPROTEIN"/>
    <property type="match status" value="1"/>
</dbReference>
<dbReference type="EMBL" id="NPDZ01000001">
    <property type="protein sequence ID" value="PJZ74505.1"/>
    <property type="molecule type" value="Genomic_DNA"/>
</dbReference>
<dbReference type="InterPro" id="IPR013517">
    <property type="entry name" value="FG-GAP"/>
</dbReference>
<evidence type="ECO:0000256" key="3">
    <source>
        <dbReference type="ARBA" id="ARBA00023180"/>
    </source>
</evidence>
<evidence type="ECO:0000256" key="1">
    <source>
        <dbReference type="ARBA" id="ARBA00022729"/>
    </source>
</evidence>
<keyword evidence="8" id="KW-1185">Reference proteome</keyword>
<dbReference type="Proteomes" id="UP000231962">
    <property type="component" value="Unassembled WGS sequence"/>
</dbReference>
<gene>
    <name evidence="6" type="ORF">CH360_00060</name>
    <name evidence="7" type="ORF">CH373_00060</name>
</gene>
<dbReference type="PANTHER" id="PTHR36220">
    <property type="entry name" value="UNNAMED PRODUCT"/>
    <property type="match status" value="1"/>
</dbReference>
<evidence type="ECO:0000256" key="5">
    <source>
        <dbReference type="SAM" id="SignalP"/>
    </source>
</evidence>
<evidence type="ECO:0000313" key="7">
    <source>
        <dbReference type="EMBL" id="PJZ74505.1"/>
    </source>
</evidence>
<dbReference type="InterPro" id="IPR011043">
    <property type="entry name" value="Gal_Oxase/kelch_b-propeller"/>
</dbReference>
<dbReference type="InterPro" id="IPR013519">
    <property type="entry name" value="Int_alpha_beta-p"/>
</dbReference>
<organism evidence="7 9">
    <name type="scientific">Leptospira perolatii</name>
    <dbReference type="NCBI Taxonomy" id="2023191"/>
    <lineage>
        <taxon>Bacteria</taxon>
        <taxon>Pseudomonadati</taxon>
        <taxon>Spirochaetota</taxon>
        <taxon>Spirochaetia</taxon>
        <taxon>Leptospirales</taxon>
        <taxon>Leptospiraceae</taxon>
        <taxon>Leptospira</taxon>
    </lineage>
</organism>
<reference evidence="8 9" key="1">
    <citation type="submission" date="2017-07" db="EMBL/GenBank/DDBJ databases">
        <title>Leptospira spp. isolated from tropical soils.</title>
        <authorList>
            <person name="Thibeaux R."/>
            <person name="Iraola G."/>
            <person name="Ferres I."/>
            <person name="Bierque E."/>
            <person name="Girault D."/>
            <person name="Soupe-Gilbert M.-E."/>
            <person name="Picardeau M."/>
            <person name="Goarant C."/>
        </authorList>
    </citation>
    <scope>NUCLEOTIDE SEQUENCE [LARGE SCALE GENOMIC DNA]</scope>
    <source>
        <strain evidence="7 9">FH1-B-B1</strain>
        <strain evidence="6 8">FH1-B-C1</strain>
    </source>
</reference>
<feature type="region of interest" description="Disordered" evidence="4">
    <location>
        <begin position="428"/>
        <end position="449"/>
    </location>
</feature>
<feature type="chain" id="PRO_5014657538" description="Integrin" evidence="5">
    <location>
        <begin position="20"/>
        <end position="458"/>
    </location>
</feature>
<dbReference type="AlphaFoldDB" id="A0A2M9ZR48"/>
<name>A0A2M9ZR48_9LEPT</name>
<keyword evidence="3" id="KW-0325">Glycoprotein</keyword>
<evidence type="ECO:0000256" key="2">
    <source>
        <dbReference type="ARBA" id="ARBA00022737"/>
    </source>
</evidence>
<comment type="caution">
    <text evidence="7">The sequence shown here is derived from an EMBL/GenBank/DDBJ whole genome shotgun (WGS) entry which is preliminary data.</text>
</comment>
<dbReference type="SUPFAM" id="SSF69318">
    <property type="entry name" value="Integrin alpha N-terminal domain"/>
    <property type="match status" value="1"/>
</dbReference>
<accession>A0A2M9ZR48</accession>
<keyword evidence="2" id="KW-0677">Repeat</keyword>
<dbReference type="EMBL" id="NPDY01000001">
    <property type="protein sequence ID" value="PJZ70973.1"/>
    <property type="molecule type" value="Genomic_DNA"/>
</dbReference>
<dbReference type="Gene3D" id="2.130.10.130">
    <property type="entry name" value="Integrin alpha, N-terminal"/>
    <property type="match status" value="2"/>
</dbReference>
<feature type="signal peptide" evidence="5">
    <location>
        <begin position="1"/>
        <end position="19"/>
    </location>
</feature>